<protein>
    <recommendedName>
        <fullName evidence="7">Patatin</fullName>
        <ecNumber evidence="7">3.1.1.-</ecNumber>
    </recommendedName>
</protein>
<dbReference type="GO" id="GO:0004620">
    <property type="term" value="F:phospholipase activity"/>
    <property type="evidence" value="ECO:0007669"/>
    <property type="project" value="TreeGrafter"/>
</dbReference>
<dbReference type="GO" id="GO:0047372">
    <property type="term" value="F:monoacylglycerol lipase activity"/>
    <property type="evidence" value="ECO:0007669"/>
    <property type="project" value="TreeGrafter"/>
</dbReference>
<comment type="domain">
    <text evidence="7">The nitrogen atoms of the two glycine residues in the GGXR motif define the oxyanion hole, and stabilize the oxyanion that forms during the nucleophilic attack by the catalytic serine during substrate cleavage.</text>
</comment>
<dbReference type="InterPro" id="IPR002641">
    <property type="entry name" value="PNPLA_dom"/>
</dbReference>
<proteinExistence type="inferred from homology"/>
<dbReference type="GeneID" id="113714349"/>
<dbReference type="GO" id="GO:0016042">
    <property type="term" value="P:lipid catabolic process"/>
    <property type="evidence" value="ECO:0007669"/>
    <property type="project" value="UniProtKB-UniRule"/>
</dbReference>
<evidence type="ECO:0000256" key="1">
    <source>
        <dbReference type="ARBA" id="ARBA00010240"/>
    </source>
</evidence>
<dbReference type="InterPro" id="IPR016035">
    <property type="entry name" value="Acyl_Trfase/lysoPLipase"/>
</dbReference>
<dbReference type="AlphaFoldDB" id="A0A6P6UUB9"/>
<feature type="short sequence motif" description="DGA/G" evidence="6">
    <location>
        <begin position="214"/>
        <end position="216"/>
    </location>
</feature>
<evidence type="ECO:0000256" key="6">
    <source>
        <dbReference type="PROSITE-ProRule" id="PRU01161"/>
    </source>
</evidence>
<dbReference type="SUPFAM" id="SSF52151">
    <property type="entry name" value="FabD/lysophospholipase-like"/>
    <property type="match status" value="1"/>
</dbReference>
<comment type="function">
    <text evidence="7">Lipolytic acyl hydrolase (LAH).</text>
</comment>
<evidence type="ECO:0000313" key="10">
    <source>
        <dbReference type="RefSeq" id="XP_027093951.1"/>
    </source>
</evidence>
<keyword evidence="9" id="KW-1185">Reference proteome</keyword>
<name>A0A6P6UUB9_COFAR</name>
<dbReference type="OrthoDB" id="1658288at2759"/>
<organism evidence="9 10">
    <name type="scientific">Coffea arabica</name>
    <name type="common">Arabian coffee</name>
    <dbReference type="NCBI Taxonomy" id="13443"/>
    <lineage>
        <taxon>Eukaryota</taxon>
        <taxon>Viridiplantae</taxon>
        <taxon>Streptophyta</taxon>
        <taxon>Embryophyta</taxon>
        <taxon>Tracheophyta</taxon>
        <taxon>Spermatophyta</taxon>
        <taxon>Magnoliopsida</taxon>
        <taxon>eudicotyledons</taxon>
        <taxon>Gunneridae</taxon>
        <taxon>Pentapetalae</taxon>
        <taxon>asterids</taxon>
        <taxon>lamiids</taxon>
        <taxon>Gentianales</taxon>
        <taxon>Rubiaceae</taxon>
        <taxon>Ixoroideae</taxon>
        <taxon>Gardenieae complex</taxon>
        <taxon>Bertiereae - Coffeeae clade</taxon>
        <taxon>Coffeeae</taxon>
        <taxon>Coffea</taxon>
    </lineage>
</organism>
<keyword evidence="2 6" id="KW-0378">Hydrolase</keyword>
<keyword evidence="4 6" id="KW-0442">Lipid degradation</keyword>
<dbReference type="EC" id="3.1.1.-" evidence="7"/>
<dbReference type="Gene3D" id="3.40.1090.10">
    <property type="entry name" value="Cytosolic phospholipase A2 catalytic domain"/>
    <property type="match status" value="1"/>
</dbReference>
<gene>
    <name evidence="10" type="primary">LOC113714349</name>
</gene>
<feature type="active site" description="Nucleophile" evidence="6">
    <location>
        <position position="64"/>
    </location>
</feature>
<evidence type="ECO:0000259" key="8">
    <source>
        <dbReference type="PROSITE" id="PS51635"/>
    </source>
</evidence>
<keyword evidence="5 6" id="KW-0443">Lipid metabolism</keyword>
<evidence type="ECO:0000256" key="3">
    <source>
        <dbReference type="ARBA" id="ARBA00022821"/>
    </source>
</evidence>
<evidence type="ECO:0000313" key="9">
    <source>
        <dbReference type="Proteomes" id="UP001652660"/>
    </source>
</evidence>
<feature type="domain" description="PNPLA" evidence="8">
    <location>
        <begin position="20"/>
        <end position="227"/>
    </location>
</feature>
<dbReference type="PROSITE" id="PS51635">
    <property type="entry name" value="PNPLA"/>
    <property type="match status" value="1"/>
</dbReference>
<dbReference type="PANTHER" id="PTHR32176">
    <property type="entry name" value="XYLOSE ISOMERASE"/>
    <property type="match status" value="1"/>
</dbReference>
<dbReference type="RefSeq" id="XP_027093951.1">
    <property type="nucleotide sequence ID" value="XM_027238150.2"/>
</dbReference>
<feature type="short sequence motif" description="GXSXG" evidence="6">
    <location>
        <begin position="62"/>
        <end position="66"/>
    </location>
</feature>
<comment type="similarity">
    <text evidence="1 7">Belongs to the patatin family.</text>
</comment>
<evidence type="ECO:0000256" key="7">
    <source>
        <dbReference type="RuleBase" id="RU361262"/>
    </source>
</evidence>
<sequence length="407" mass="44638">MESPRSFLQPPTYGNSITILSIDGGGIRGIIPGVILGFLESELQKLDGEDARLADYFDVISGTSTGGLVTAMLAAPNDKNRPLFAAKEIKDFYLDNCPQIFPQETHLMLGQAEKLIKAVTGPKYDGKYLHNLLKQKLGETKLHQTLTNVVIPTFDIKLLQPTIFSSYALKQHPSLDALLRDICIGTSAAPTYLPAHKFQTEDSDGSVKEFNLIDGGVAANNPALVAMNHVTKEVSQGNSDFFSIRSQEYTRFIVLSLGTGTAKEEGKYDAEQAAKWGILGWLTSGGSTPLVDVSSQASSDMVDFHLSTIFQTLQSEENYLRIQDDTLTGDLASVDVATEENLQNLVKVGENLLKKPVSRINLQTGVFEPLNKGTNEEALKRLAETLSKEKRLRDLRSPTSHVPKRQK</sequence>
<dbReference type="CDD" id="cd07214">
    <property type="entry name" value="Pat17_isozyme_like"/>
    <property type="match status" value="1"/>
</dbReference>
<evidence type="ECO:0000256" key="2">
    <source>
        <dbReference type="ARBA" id="ARBA00022801"/>
    </source>
</evidence>
<accession>A0A6P6UUB9</accession>
<dbReference type="PANTHER" id="PTHR32176:SF109">
    <property type="entry name" value="PATATIN-LIKE PROTEIN 2"/>
    <property type="match status" value="1"/>
</dbReference>
<feature type="active site" description="Proton acceptor" evidence="6">
    <location>
        <position position="214"/>
    </location>
</feature>
<reference evidence="9" key="1">
    <citation type="journal article" date="2025" name="Foods">
        <title>Unveiling the Microbial Signatures of Arabica Coffee Cherries: Insights into Ripeness Specific Diversity, Functional Traits, and Implications for Quality and Safety.</title>
        <authorList>
            <consortium name="RefSeq"/>
            <person name="Tenea G.N."/>
            <person name="Cifuentes V."/>
            <person name="Reyes P."/>
            <person name="Cevallos-Vallejos M."/>
        </authorList>
    </citation>
    <scope>NUCLEOTIDE SEQUENCE [LARGE SCALE GENOMIC DNA]</scope>
</reference>
<dbReference type="FunFam" id="3.40.1090.10:FF:000005">
    <property type="entry name" value="Patatin"/>
    <property type="match status" value="1"/>
</dbReference>
<evidence type="ECO:0000256" key="5">
    <source>
        <dbReference type="ARBA" id="ARBA00023098"/>
    </source>
</evidence>
<dbReference type="Pfam" id="PF01734">
    <property type="entry name" value="Patatin"/>
    <property type="match status" value="1"/>
</dbReference>
<dbReference type="Proteomes" id="UP001652660">
    <property type="component" value="Chromosome 10c"/>
</dbReference>
<keyword evidence="3" id="KW-0611">Plant defense</keyword>
<dbReference type="GO" id="GO:0006952">
    <property type="term" value="P:defense response"/>
    <property type="evidence" value="ECO:0007669"/>
    <property type="project" value="UniProtKB-KW"/>
</dbReference>
<evidence type="ECO:0000256" key="4">
    <source>
        <dbReference type="ARBA" id="ARBA00022963"/>
    </source>
</evidence>
<reference evidence="10" key="2">
    <citation type="submission" date="2025-08" db="UniProtKB">
        <authorList>
            <consortium name="RefSeq"/>
        </authorList>
    </citation>
    <scope>IDENTIFICATION</scope>
    <source>
        <tissue evidence="10">Leaves</tissue>
    </source>
</reference>
<feature type="short sequence motif" description="GXGXXG" evidence="6">
    <location>
        <begin position="24"/>
        <end position="29"/>
    </location>
</feature>